<evidence type="ECO:0000256" key="1">
    <source>
        <dbReference type="ARBA" id="ARBA00004123"/>
    </source>
</evidence>
<dbReference type="InterPro" id="IPR045113">
    <property type="entry name" value="Rpb7-like"/>
</dbReference>
<dbReference type="OrthoDB" id="10256606at2759"/>
<keyword evidence="5" id="KW-0539">Nucleus</keyword>
<evidence type="ECO:0000256" key="3">
    <source>
        <dbReference type="ARBA" id="ARBA00022478"/>
    </source>
</evidence>
<protein>
    <recommendedName>
        <fullName evidence="10">RNA polymerase III subunit Rpc25 domain-containing protein</fullName>
    </recommendedName>
</protein>
<comment type="subcellular location">
    <subcellularLocation>
        <location evidence="1">Nucleus</location>
    </subcellularLocation>
</comment>
<keyword evidence="9" id="KW-1185">Reference proteome</keyword>
<dbReference type="SUPFAM" id="SSF50249">
    <property type="entry name" value="Nucleic acid-binding proteins"/>
    <property type="match status" value="1"/>
</dbReference>
<evidence type="ECO:0000259" key="7">
    <source>
        <dbReference type="Pfam" id="PF08292"/>
    </source>
</evidence>
<dbReference type="Proteomes" id="UP000215902">
    <property type="component" value="Unassembled WGS sequence"/>
</dbReference>
<reference evidence="8 9" key="1">
    <citation type="submission" date="2017-06" db="EMBL/GenBank/DDBJ databases">
        <title>A platform for efficient transgenesis in Macrostomum lignano, a flatworm model organism for stem cell research.</title>
        <authorList>
            <person name="Berezikov E."/>
        </authorList>
    </citation>
    <scope>NUCLEOTIDE SEQUENCE [LARGE SCALE GENOMIC DNA]</scope>
    <source>
        <strain evidence="8">DV1</strain>
        <tissue evidence="8">Whole organism</tissue>
    </source>
</reference>
<dbReference type="Gene3D" id="3.30.1490.120">
    <property type="entry name" value="RNA polymerase Rpb7-like, N-terminal domain"/>
    <property type="match status" value="1"/>
</dbReference>
<dbReference type="Pfam" id="PF03876">
    <property type="entry name" value="SHS2_Rpb7-N"/>
    <property type="match status" value="1"/>
</dbReference>
<dbReference type="GO" id="GO:0006384">
    <property type="term" value="P:transcription initiation at RNA polymerase III promoter"/>
    <property type="evidence" value="ECO:0007669"/>
    <property type="project" value="TreeGrafter"/>
</dbReference>
<sequence length="213" mass="23835">AMFLLCELKDIVALAPEKFGSPGLEAYEQALNEKLSNLVLHKVGLCCALWDILQVDEAHVFPGDARSHSQVRFRYVVFRPSLEEVLVGTVRKCDTDGVHVSLGFFDDILIPPDQLQHPSRFENSRGEPAWVWAYDTGADTGPHQLPMERGDRLRFRIVEELWRDVLPGGKQQPQQLGQQPAAPLDEAARLPPYSLLGSVNEPGLGLLDWWSDA</sequence>
<dbReference type="PANTHER" id="PTHR12709:SF1">
    <property type="entry name" value="DNA-DIRECTED RNA POLYMERASE III SUBUNIT RPC8"/>
    <property type="match status" value="1"/>
</dbReference>
<evidence type="ECO:0000256" key="2">
    <source>
        <dbReference type="ARBA" id="ARBA00009307"/>
    </source>
</evidence>
<accession>A0A267DNM7</accession>
<comment type="similarity">
    <text evidence="2">Belongs to the eukaryotic RPB7/RPC8 RNA polymerase subunit family.</text>
</comment>
<feature type="non-terminal residue" evidence="8">
    <location>
        <position position="1"/>
    </location>
</feature>
<feature type="domain" description="RNA polymerase III subunit Rpc25" evidence="7">
    <location>
        <begin position="84"/>
        <end position="210"/>
    </location>
</feature>
<dbReference type="InterPro" id="IPR012340">
    <property type="entry name" value="NA-bd_OB-fold"/>
</dbReference>
<organism evidence="8 9">
    <name type="scientific">Macrostomum lignano</name>
    <dbReference type="NCBI Taxonomy" id="282301"/>
    <lineage>
        <taxon>Eukaryota</taxon>
        <taxon>Metazoa</taxon>
        <taxon>Spiralia</taxon>
        <taxon>Lophotrochozoa</taxon>
        <taxon>Platyhelminthes</taxon>
        <taxon>Rhabditophora</taxon>
        <taxon>Macrostomorpha</taxon>
        <taxon>Macrostomida</taxon>
        <taxon>Macrostomidae</taxon>
        <taxon>Macrostomum</taxon>
    </lineage>
</organism>
<dbReference type="CDD" id="cd04330">
    <property type="entry name" value="RNAP_III_Rpc25_N"/>
    <property type="match status" value="1"/>
</dbReference>
<keyword evidence="3" id="KW-0240">DNA-directed RNA polymerase</keyword>
<keyword evidence="4" id="KW-0804">Transcription</keyword>
<evidence type="ECO:0000256" key="5">
    <source>
        <dbReference type="ARBA" id="ARBA00023242"/>
    </source>
</evidence>
<dbReference type="InterPro" id="IPR036898">
    <property type="entry name" value="RNA_pol_Rpb7-like_N_sf"/>
</dbReference>
<dbReference type="STRING" id="282301.A0A267DNM7"/>
<dbReference type="Pfam" id="PF08292">
    <property type="entry name" value="RNA_pol_Rbc25"/>
    <property type="match status" value="1"/>
</dbReference>
<dbReference type="AlphaFoldDB" id="A0A267DNM7"/>
<proteinExistence type="inferred from homology"/>
<dbReference type="InterPro" id="IPR013238">
    <property type="entry name" value="RNA_pol_III_Rbc25"/>
</dbReference>
<dbReference type="GO" id="GO:0005666">
    <property type="term" value="C:RNA polymerase III complex"/>
    <property type="evidence" value="ECO:0007669"/>
    <property type="project" value="TreeGrafter"/>
</dbReference>
<evidence type="ECO:0000313" key="8">
    <source>
        <dbReference type="EMBL" id="PAA50898.1"/>
    </source>
</evidence>
<evidence type="ECO:0000256" key="4">
    <source>
        <dbReference type="ARBA" id="ARBA00023163"/>
    </source>
</evidence>
<comment type="caution">
    <text evidence="8">The sequence shown here is derived from an EMBL/GenBank/DDBJ whole genome shotgun (WGS) entry which is preliminary data.</text>
</comment>
<evidence type="ECO:0000259" key="6">
    <source>
        <dbReference type="Pfam" id="PF03876"/>
    </source>
</evidence>
<gene>
    <name evidence="8" type="ORF">BOX15_Mlig021103g1</name>
</gene>
<evidence type="ECO:0000313" key="9">
    <source>
        <dbReference type="Proteomes" id="UP000215902"/>
    </source>
</evidence>
<feature type="domain" description="RNA polymerase Rpb7-like N-terminal" evidence="6">
    <location>
        <begin position="9"/>
        <end position="64"/>
    </location>
</feature>
<dbReference type="PANTHER" id="PTHR12709">
    <property type="entry name" value="DNA-DIRECTED RNA POLYMERASE II, III"/>
    <property type="match status" value="1"/>
</dbReference>
<dbReference type="EMBL" id="NIVC01003541">
    <property type="protein sequence ID" value="PAA50898.1"/>
    <property type="molecule type" value="Genomic_DNA"/>
</dbReference>
<dbReference type="Gene3D" id="2.40.50.140">
    <property type="entry name" value="Nucleic acid-binding proteins"/>
    <property type="match status" value="1"/>
</dbReference>
<dbReference type="SUPFAM" id="SSF88798">
    <property type="entry name" value="N-terminal, heterodimerisation domain of RBP7 (RpoE)"/>
    <property type="match status" value="1"/>
</dbReference>
<dbReference type="InterPro" id="IPR005576">
    <property type="entry name" value="Rpb7-like_N"/>
</dbReference>
<name>A0A267DNM7_9PLAT</name>
<evidence type="ECO:0008006" key="10">
    <source>
        <dbReference type="Google" id="ProtNLM"/>
    </source>
</evidence>